<sequence length="312" mass="36055">MSEGHKLLEIFVGIVFALITYQIYLHQYFKGTKFILVRSSIARHTADCNDLNQHIEELKSTYLHVKSTDYGHSDLSDTSHYNMRRRTWQELGKSNRIHNCSASVLKNANSQPFKYLCKYFDIRVDEETLSRFEHVLNNFAAAEQGKYLLENERNHIISMVDDNIPRIISTLSKKRLTRELGFQPIDLSNLYFPVFTFHYISAGGNSSAKCDIKLDIENLDKFIAYLSDLVKFRNSIEGQRSLMTSSLREKIKRRDNYTCQGCWLSAHQVTNLLLEIDHIMPLARGGLTCESNLQTLCWKCNRTKGAKVLQAQ</sequence>
<dbReference type="PANTHER" id="PTHR33877:SF1">
    <property type="entry name" value="TYPE IV METHYL-DIRECTED RESTRICTION ENZYME ECOKMCRA"/>
    <property type="match status" value="1"/>
</dbReference>
<dbReference type="GO" id="GO:0004519">
    <property type="term" value="F:endonuclease activity"/>
    <property type="evidence" value="ECO:0007669"/>
    <property type="project" value="UniProtKB-KW"/>
</dbReference>
<keyword evidence="1" id="KW-1133">Transmembrane helix</keyword>
<protein>
    <submittedName>
        <fullName evidence="3">HNH endonuclease</fullName>
    </submittedName>
</protein>
<keyword evidence="3" id="KW-0378">Hydrolase</keyword>
<evidence type="ECO:0000259" key="2">
    <source>
        <dbReference type="SMART" id="SM00507"/>
    </source>
</evidence>
<dbReference type="InterPro" id="IPR002711">
    <property type="entry name" value="HNH"/>
</dbReference>
<evidence type="ECO:0000256" key="1">
    <source>
        <dbReference type="SAM" id="Phobius"/>
    </source>
</evidence>
<name>A0A430HFJ4_9BURK</name>
<dbReference type="RefSeq" id="WP_126076691.1">
    <property type="nucleotide sequence ID" value="NZ_CP051166.1"/>
</dbReference>
<dbReference type="Pfam" id="PF01844">
    <property type="entry name" value="HNH"/>
    <property type="match status" value="1"/>
</dbReference>
<evidence type="ECO:0000313" key="4">
    <source>
        <dbReference type="Proteomes" id="UP000278085"/>
    </source>
</evidence>
<keyword evidence="4" id="KW-1185">Reference proteome</keyword>
<organism evidence="3 4">
    <name type="scientific">Massilia atriviolacea</name>
    <dbReference type="NCBI Taxonomy" id="2495579"/>
    <lineage>
        <taxon>Bacteria</taxon>
        <taxon>Pseudomonadati</taxon>
        <taxon>Pseudomonadota</taxon>
        <taxon>Betaproteobacteria</taxon>
        <taxon>Burkholderiales</taxon>
        <taxon>Oxalobacteraceae</taxon>
        <taxon>Telluria group</taxon>
        <taxon>Massilia</taxon>
    </lineage>
</organism>
<dbReference type="GO" id="GO:0008270">
    <property type="term" value="F:zinc ion binding"/>
    <property type="evidence" value="ECO:0007669"/>
    <property type="project" value="InterPro"/>
</dbReference>
<dbReference type="CDD" id="cd00085">
    <property type="entry name" value="HNHc"/>
    <property type="match status" value="1"/>
</dbReference>
<feature type="domain" description="HNH nuclease" evidence="2">
    <location>
        <begin position="246"/>
        <end position="302"/>
    </location>
</feature>
<dbReference type="SMART" id="SM00507">
    <property type="entry name" value="HNHc"/>
    <property type="match status" value="1"/>
</dbReference>
<dbReference type="Proteomes" id="UP000278085">
    <property type="component" value="Unassembled WGS sequence"/>
</dbReference>
<dbReference type="PANTHER" id="PTHR33877">
    <property type="entry name" value="SLL1193 PROTEIN"/>
    <property type="match status" value="1"/>
</dbReference>
<keyword evidence="1" id="KW-0472">Membrane</keyword>
<dbReference type="AlphaFoldDB" id="A0A430HFJ4"/>
<dbReference type="InterPro" id="IPR003615">
    <property type="entry name" value="HNH_nuc"/>
</dbReference>
<keyword evidence="1" id="KW-0812">Transmembrane</keyword>
<dbReference type="EMBL" id="RXLQ01000016">
    <property type="protein sequence ID" value="RSZ56334.1"/>
    <property type="molecule type" value="Genomic_DNA"/>
</dbReference>
<gene>
    <name evidence="3" type="ORF">EJB06_24740</name>
</gene>
<accession>A0A430HFJ4</accession>
<keyword evidence="3" id="KW-0255">Endonuclease</keyword>
<dbReference type="OrthoDB" id="5292295at2"/>
<comment type="caution">
    <text evidence="3">The sequence shown here is derived from an EMBL/GenBank/DDBJ whole genome shotgun (WGS) entry which is preliminary data.</text>
</comment>
<dbReference type="GO" id="GO:0003676">
    <property type="term" value="F:nucleic acid binding"/>
    <property type="evidence" value="ECO:0007669"/>
    <property type="project" value="InterPro"/>
</dbReference>
<reference evidence="3 4" key="1">
    <citation type="submission" date="2018-12" db="EMBL/GenBank/DDBJ databases">
        <authorList>
            <person name="Yang E."/>
        </authorList>
    </citation>
    <scope>NUCLEOTIDE SEQUENCE [LARGE SCALE GENOMIC DNA]</scope>
    <source>
        <strain evidence="3 4">SOD</strain>
    </source>
</reference>
<keyword evidence="3" id="KW-0540">Nuclease</keyword>
<evidence type="ECO:0000313" key="3">
    <source>
        <dbReference type="EMBL" id="RSZ56334.1"/>
    </source>
</evidence>
<dbReference type="InterPro" id="IPR052892">
    <property type="entry name" value="NA-targeting_endonuclease"/>
</dbReference>
<feature type="transmembrane region" description="Helical" evidence="1">
    <location>
        <begin position="7"/>
        <end position="25"/>
    </location>
</feature>
<dbReference type="Gene3D" id="1.10.30.50">
    <property type="match status" value="1"/>
</dbReference>
<proteinExistence type="predicted"/>